<dbReference type="GO" id="GO:0005736">
    <property type="term" value="C:RNA polymerase I complex"/>
    <property type="evidence" value="ECO:0007669"/>
    <property type="project" value="TreeGrafter"/>
</dbReference>
<evidence type="ECO:0000256" key="1">
    <source>
        <dbReference type="ARBA" id="ARBA00004123"/>
    </source>
</evidence>
<gene>
    <name evidence="6" type="ORF">TrRE_jg5499</name>
</gene>
<comment type="similarity">
    <text evidence="5">Belongs to the archaeal Rpo12/eukaryotic RPC10 RNA polymerase subunit family.</text>
</comment>
<dbReference type="EMBL" id="BRXZ01003422">
    <property type="protein sequence ID" value="GMH54493.1"/>
    <property type="molecule type" value="Genomic_DNA"/>
</dbReference>
<keyword evidence="7" id="KW-1185">Reference proteome</keyword>
<dbReference type="SMART" id="SM00659">
    <property type="entry name" value="RPOLCX"/>
    <property type="match status" value="1"/>
</dbReference>
<dbReference type="FunFam" id="2.20.28.30:FF:000002">
    <property type="entry name" value="DNA-directed RNA polymerases II, IV and V subunit 12"/>
    <property type="match status" value="1"/>
</dbReference>
<dbReference type="OrthoDB" id="5585087at2759"/>
<dbReference type="Gene3D" id="2.20.28.30">
    <property type="entry name" value="RNA polymerase ii, chain L"/>
    <property type="match status" value="1"/>
</dbReference>
<proteinExistence type="inferred from homology"/>
<evidence type="ECO:0000313" key="6">
    <source>
        <dbReference type="EMBL" id="GMH54493.1"/>
    </source>
</evidence>
<dbReference type="InterPro" id="IPR039747">
    <property type="entry name" value="RPABC4"/>
</dbReference>
<evidence type="ECO:0000256" key="2">
    <source>
        <dbReference type="ARBA" id="ARBA00022723"/>
    </source>
</evidence>
<organism evidence="6 7">
    <name type="scientific">Triparma retinervis</name>
    <dbReference type="NCBI Taxonomy" id="2557542"/>
    <lineage>
        <taxon>Eukaryota</taxon>
        <taxon>Sar</taxon>
        <taxon>Stramenopiles</taxon>
        <taxon>Ochrophyta</taxon>
        <taxon>Bolidophyceae</taxon>
        <taxon>Parmales</taxon>
        <taxon>Triparmaceae</taxon>
        <taxon>Triparma</taxon>
    </lineage>
</organism>
<keyword evidence="4" id="KW-0539">Nucleus</keyword>
<dbReference type="Proteomes" id="UP001165082">
    <property type="component" value="Unassembled WGS sequence"/>
</dbReference>
<dbReference type="PANTHER" id="PTHR12056:SF2">
    <property type="entry name" value="GEO11084P1"/>
    <property type="match status" value="1"/>
</dbReference>
<evidence type="ECO:0000313" key="7">
    <source>
        <dbReference type="Proteomes" id="UP001165082"/>
    </source>
</evidence>
<dbReference type="GO" id="GO:0005666">
    <property type="term" value="C:RNA polymerase III complex"/>
    <property type="evidence" value="ECO:0007669"/>
    <property type="project" value="TreeGrafter"/>
</dbReference>
<dbReference type="AlphaFoldDB" id="A0A9W7DXP2"/>
<dbReference type="SUPFAM" id="SSF63393">
    <property type="entry name" value="RNA polymerase subunits"/>
    <property type="match status" value="1"/>
</dbReference>
<keyword evidence="3" id="KW-0862">Zinc</keyword>
<sequence>MDNTMQVDSNAALAATSTAINPLKSREKGFCEYRCGDCGHINELKLQDAIRCRQCGFRVLYKIRTNRMVQFEAR</sequence>
<accession>A0A9W7DXP2</accession>
<comment type="subcellular location">
    <subcellularLocation>
        <location evidence="1">Nucleus</location>
    </subcellularLocation>
</comment>
<dbReference type="InterPro" id="IPR006591">
    <property type="entry name" value="RNAP_P/RPABC4"/>
</dbReference>
<dbReference type="GO" id="GO:0005665">
    <property type="term" value="C:RNA polymerase II, core complex"/>
    <property type="evidence" value="ECO:0007669"/>
    <property type="project" value="TreeGrafter"/>
</dbReference>
<dbReference type="Pfam" id="PF03604">
    <property type="entry name" value="Zn_ribbon_RPAB4"/>
    <property type="match status" value="1"/>
</dbReference>
<keyword evidence="2" id="KW-0479">Metal-binding</keyword>
<evidence type="ECO:0000256" key="5">
    <source>
        <dbReference type="ARBA" id="ARBA00025770"/>
    </source>
</evidence>
<reference evidence="6" key="1">
    <citation type="submission" date="2022-07" db="EMBL/GenBank/DDBJ databases">
        <title>Genome analysis of Parmales, a sister group of diatoms, reveals the evolutionary specialization of diatoms from phago-mixotrophs to photoautotrophs.</title>
        <authorList>
            <person name="Ban H."/>
            <person name="Sato S."/>
            <person name="Yoshikawa S."/>
            <person name="Kazumasa Y."/>
            <person name="Nakamura Y."/>
            <person name="Ichinomiya M."/>
            <person name="Saitoh K."/>
            <person name="Sato N."/>
            <person name="Blanc-Mathieu R."/>
            <person name="Endo H."/>
            <person name="Kuwata A."/>
            <person name="Ogata H."/>
        </authorList>
    </citation>
    <scope>NUCLEOTIDE SEQUENCE</scope>
</reference>
<dbReference type="PANTHER" id="PTHR12056">
    <property type="entry name" value="DNA-DIRECTED RNA POLYMERASES I, II, AND III"/>
    <property type="match status" value="1"/>
</dbReference>
<dbReference type="InterPro" id="IPR029040">
    <property type="entry name" value="RPABC4/Spt4"/>
</dbReference>
<name>A0A9W7DXP2_9STRA</name>
<dbReference type="GO" id="GO:0006351">
    <property type="term" value="P:DNA-templated transcription"/>
    <property type="evidence" value="ECO:0007669"/>
    <property type="project" value="InterPro"/>
</dbReference>
<dbReference type="GO" id="GO:0003677">
    <property type="term" value="F:DNA binding"/>
    <property type="evidence" value="ECO:0007669"/>
    <property type="project" value="InterPro"/>
</dbReference>
<comment type="caution">
    <text evidence="6">The sequence shown here is derived from an EMBL/GenBank/DDBJ whole genome shotgun (WGS) entry which is preliminary data.</text>
</comment>
<protein>
    <submittedName>
        <fullName evidence="6">Uncharacterized protein</fullName>
    </submittedName>
</protein>
<evidence type="ECO:0000256" key="4">
    <source>
        <dbReference type="ARBA" id="ARBA00023242"/>
    </source>
</evidence>
<dbReference type="GO" id="GO:0008270">
    <property type="term" value="F:zinc ion binding"/>
    <property type="evidence" value="ECO:0007669"/>
    <property type="project" value="InterPro"/>
</dbReference>
<dbReference type="GO" id="GO:0003899">
    <property type="term" value="F:DNA-directed RNA polymerase activity"/>
    <property type="evidence" value="ECO:0007669"/>
    <property type="project" value="InterPro"/>
</dbReference>
<evidence type="ECO:0000256" key="3">
    <source>
        <dbReference type="ARBA" id="ARBA00022833"/>
    </source>
</evidence>